<feature type="region of interest" description="Disordered" evidence="1">
    <location>
        <begin position="254"/>
        <end position="275"/>
    </location>
</feature>
<feature type="compositionally biased region" description="Polar residues" evidence="1">
    <location>
        <begin position="129"/>
        <end position="149"/>
    </location>
</feature>
<reference evidence="2 3" key="1">
    <citation type="journal article" date="2015" name="Proc. Natl. Acad. Sci. U.S.A.">
        <title>The resurrection genome of Boea hygrometrica: A blueprint for survival of dehydration.</title>
        <authorList>
            <person name="Xiao L."/>
            <person name="Yang G."/>
            <person name="Zhang L."/>
            <person name="Yang X."/>
            <person name="Zhao S."/>
            <person name="Ji Z."/>
            <person name="Zhou Q."/>
            <person name="Hu M."/>
            <person name="Wang Y."/>
            <person name="Chen M."/>
            <person name="Xu Y."/>
            <person name="Jin H."/>
            <person name="Xiao X."/>
            <person name="Hu G."/>
            <person name="Bao F."/>
            <person name="Hu Y."/>
            <person name="Wan P."/>
            <person name="Li L."/>
            <person name="Deng X."/>
            <person name="Kuang T."/>
            <person name="Xiang C."/>
            <person name="Zhu J.K."/>
            <person name="Oliver M.J."/>
            <person name="He Y."/>
        </authorList>
    </citation>
    <scope>NUCLEOTIDE SEQUENCE [LARGE SCALE GENOMIC DNA]</scope>
    <source>
        <strain evidence="3">cv. XS01</strain>
    </source>
</reference>
<proteinExistence type="predicted"/>
<feature type="region of interest" description="Disordered" evidence="1">
    <location>
        <begin position="1"/>
        <end position="27"/>
    </location>
</feature>
<evidence type="ECO:0000313" key="2">
    <source>
        <dbReference type="EMBL" id="KZV38938.1"/>
    </source>
</evidence>
<protein>
    <submittedName>
        <fullName evidence="2">Uncharacterized protein</fullName>
    </submittedName>
</protein>
<feature type="compositionally biased region" description="Acidic residues" evidence="1">
    <location>
        <begin position="17"/>
        <end position="27"/>
    </location>
</feature>
<name>A0A2Z7BZA8_9LAMI</name>
<feature type="compositionally biased region" description="Low complexity" evidence="1">
    <location>
        <begin position="94"/>
        <end position="103"/>
    </location>
</feature>
<dbReference type="Proteomes" id="UP000250235">
    <property type="component" value="Unassembled WGS sequence"/>
</dbReference>
<evidence type="ECO:0000256" key="1">
    <source>
        <dbReference type="SAM" id="MobiDB-lite"/>
    </source>
</evidence>
<feature type="compositionally biased region" description="Polar residues" evidence="1">
    <location>
        <begin position="257"/>
        <end position="273"/>
    </location>
</feature>
<accession>A0A2Z7BZA8</accession>
<dbReference type="AlphaFoldDB" id="A0A2Z7BZA8"/>
<feature type="compositionally biased region" description="Basic and acidic residues" evidence="1">
    <location>
        <begin position="1"/>
        <end position="16"/>
    </location>
</feature>
<gene>
    <name evidence="2" type="ORF">F511_17014</name>
</gene>
<feature type="region of interest" description="Disordered" evidence="1">
    <location>
        <begin position="94"/>
        <end position="149"/>
    </location>
</feature>
<organism evidence="2 3">
    <name type="scientific">Dorcoceras hygrometricum</name>
    <dbReference type="NCBI Taxonomy" id="472368"/>
    <lineage>
        <taxon>Eukaryota</taxon>
        <taxon>Viridiplantae</taxon>
        <taxon>Streptophyta</taxon>
        <taxon>Embryophyta</taxon>
        <taxon>Tracheophyta</taxon>
        <taxon>Spermatophyta</taxon>
        <taxon>Magnoliopsida</taxon>
        <taxon>eudicotyledons</taxon>
        <taxon>Gunneridae</taxon>
        <taxon>Pentapetalae</taxon>
        <taxon>asterids</taxon>
        <taxon>lamiids</taxon>
        <taxon>Lamiales</taxon>
        <taxon>Gesneriaceae</taxon>
        <taxon>Didymocarpoideae</taxon>
        <taxon>Trichosporeae</taxon>
        <taxon>Loxocarpinae</taxon>
        <taxon>Dorcoceras</taxon>
    </lineage>
</organism>
<keyword evidence="3" id="KW-1185">Reference proteome</keyword>
<dbReference type="EMBL" id="KV001423">
    <property type="protein sequence ID" value="KZV38938.1"/>
    <property type="molecule type" value="Genomic_DNA"/>
</dbReference>
<sequence length="433" mass="48494">MPPKRRDQTDKNKEVDNMPELEEPPADEELQEVSVQNMVDHIEGHPHGHTIAKDNAEPQDEILEKNVVDMEEASKMMAEGILAYVKAVVSHTTQSSSQGSFQQKGVEQDAMNETPDNSWRLQPKREPRNSNIAPQDQKQSVATGSQQGDESAVLPLAYASWERSSTCTTKRTIGQQLRVPPLANHSLQKLYKMEELLERSPTLPQTYQKMAGNDGKSPEKLTVNSTRVRRTELVKKFTDKTRRRITTQRLVAASKANDWSSNPKAGLSNTQKQPDVASKRCVPTYINDVAQTQQQVANPSSGFLSANQKRRRTTYVIQTLALAQNNQTQATQVANPSSGFLSANQKRRRTTYVIQTLALAQNNQTQATVELTIIDICSQLDNQTIHMRTNLSQLVPDATPQNDVVSNLSKRYRFALNKQDKAAAGYKHSTRLH</sequence>
<evidence type="ECO:0000313" key="3">
    <source>
        <dbReference type="Proteomes" id="UP000250235"/>
    </source>
</evidence>